<feature type="region of interest" description="Disordered" evidence="1">
    <location>
        <begin position="82"/>
        <end position="105"/>
    </location>
</feature>
<dbReference type="EMBL" id="BNCO01000059">
    <property type="protein sequence ID" value="GIL63616.1"/>
    <property type="molecule type" value="Genomic_DNA"/>
</dbReference>
<evidence type="ECO:0000256" key="1">
    <source>
        <dbReference type="SAM" id="MobiDB-lite"/>
    </source>
</evidence>
<dbReference type="AlphaFoldDB" id="A0A8J4BQS7"/>
<gene>
    <name evidence="2" type="ORF">Vafri_17658</name>
</gene>
<evidence type="ECO:0000313" key="2">
    <source>
        <dbReference type="EMBL" id="GIL63616.1"/>
    </source>
</evidence>
<reference evidence="2" key="1">
    <citation type="journal article" date="2021" name="Proc. Natl. Acad. Sci. U.S.A.">
        <title>Three genomes in the algal genus Volvox reveal the fate of a haploid sex-determining region after a transition to homothallism.</title>
        <authorList>
            <person name="Yamamoto K."/>
            <person name="Hamaji T."/>
            <person name="Kawai-Toyooka H."/>
            <person name="Matsuzaki R."/>
            <person name="Takahashi F."/>
            <person name="Nishimura Y."/>
            <person name="Kawachi M."/>
            <person name="Noguchi H."/>
            <person name="Minakuchi Y."/>
            <person name="Umen J.G."/>
            <person name="Toyoda A."/>
            <person name="Nozaki H."/>
        </authorList>
    </citation>
    <scope>NUCLEOTIDE SEQUENCE</scope>
    <source>
        <strain evidence="2">NIES-3780</strain>
    </source>
</reference>
<proteinExistence type="predicted"/>
<feature type="non-terminal residue" evidence="2">
    <location>
        <position position="1"/>
    </location>
</feature>
<organism evidence="2 3">
    <name type="scientific">Volvox africanus</name>
    <dbReference type="NCBI Taxonomy" id="51714"/>
    <lineage>
        <taxon>Eukaryota</taxon>
        <taxon>Viridiplantae</taxon>
        <taxon>Chlorophyta</taxon>
        <taxon>core chlorophytes</taxon>
        <taxon>Chlorophyceae</taxon>
        <taxon>CS clade</taxon>
        <taxon>Chlamydomonadales</taxon>
        <taxon>Volvocaceae</taxon>
        <taxon>Volvox</taxon>
    </lineage>
</organism>
<keyword evidence="3" id="KW-1185">Reference proteome</keyword>
<sequence>PRHSRRTGGQWPLPLPLPLWTERSSIASSAGGPFSKIGCPGAMMSLTSAPMPSAAIVLVGGPPSAGAAAALPRLRALPALPAPVLDPPPLAPPAPSWPLPDGPTA</sequence>
<protein>
    <submittedName>
        <fullName evidence="2">Uncharacterized protein</fullName>
    </submittedName>
</protein>
<name>A0A8J4BQS7_9CHLO</name>
<evidence type="ECO:0000313" key="3">
    <source>
        <dbReference type="Proteomes" id="UP000747399"/>
    </source>
</evidence>
<comment type="caution">
    <text evidence="2">The sequence shown here is derived from an EMBL/GenBank/DDBJ whole genome shotgun (WGS) entry which is preliminary data.</text>
</comment>
<accession>A0A8J4BQS7</accession>
<dbReference type="Proteomes" id="UP000747399">
    <property type="component" value="Unassembled WGS sequence"/>
</dbReference>